<dbReference type="FunCoup" id="A0A0B2UN22">
    <property type="interactions" value="192"/>
</dbReference>
<dbReference type="Gene3D" id="2.60.40.790">
    <property type="match status" value="1"/>
</dbReference>
<keyword evidence="5" id="KW-1185">Reference proteome</keyword>
<protein>
    <submittedName>
        <fullName evidence="4">Nuclear distribution C-like protein</fullName>
    </submittedName>
</protein>
<keyword evidence="2" id="KW-0963">Cytoplasm</keyword>
<comment type="subcellular location">
    <subcellularLocation>
        <location evidence="1">Cytoplasm</location>
    </subcellularLocation>
</comment>
<dbReference type="HOGENOM" id="CLU_124011_0_0_1"/>
<dbReference type="GeneID" id="26260964"/>
<dbReference type="Pfam" id="PF04969">
    <property type="entry name" value="CS"/>
    <property type="match status" value="1"/>
</dbReference>
<comment type="caution">
    <text evidence="4">The sequence shown here is derived from an EMBL/GenBank/DDBJ whole genome shotgun (WGS) entry which is preliminary data.</text>
</comment>
<dbReference type="GO" id="GO:0051082">
    <property type="term" value="F:unfolded protein binding"/>
    <property type="evidence" value="ECO:0007669"/>
    <property type="project" value="TreeGrafter"/>
</dbReference>
<dbReference type="RefSeq" id="XP_014564509.1">
    <property type="nucleotide sequence ID" value="XM_014709023.1"/>
</dbReference>
<accession>A0A0B2UN22</accession>
<dbReference type="EMBL" id="JOKQ01000001">
    <property type="protein sequence ID" value="KHN70467.1"/>
    <property type="molecule type" value="Genomic_DNA"/>
</dbReference>
<proteinExistence type="predicted"/>
<dbReference type="OrthoDB" id="416217at2759"/>
<dbReference type="GO" id="GO:0005737">
    <property type="term" value="C:cytoplasm"/>
    <property type="evidence" value="ECO:0007669"/>
    <property type="project" value="UniProtKB-SubCell"/>
</dbReference>
<dbReference type="GO" id="GO:0006457">
    <property type="term" value="P:protein folding"/>
    <property type="evidence" value="ECO:0007669"/>
    <property type="project" value="TreeGrafter"/>
</dbReference>
<name>A0A0B2UN22_9MICR</name>
<dbReference type="PANTHER" id="PTHR12356:SF3">
    <property type="entry name" value="NUCLEAR MIGRATION PROTEIN NUDC"/>
    <property type="match status" value="1"/>
</dbReference>
<dbReference type="PROSITE" id="PS51203">
    <property type="entry name" value="CS"/>
    <property type="match status" value="1"/>
</dbReference>
<reference evidence="4 5" key="1">
    <citation type="journal article" date="2014" name="MBio">
        <title>The Ordospora colligata genome; evolution of extreme reduction in microsporidia and host-to-parasite horizontal gene transfer.</title>
        <authorList>
            <person name="Pombert J.-F."/>
            <person name="Haag K.L."/>
            <person name="Beidas S."/>
            <person name="Ebert D."/>
            <person name="Keeling P.J."/>
        </authorList>
    </citation>
    <scope>NUCLEOTIDE SEQUENCE [LARGE SCALE GENOMIC DNA]</scope>
    <source>
        <strain evidence="4 5">OC4</strain>
    </source>
</reference>
<dbReference type="InterPro" id="IPR037898">
    <property type="entry name" value="NudC_fam"/>
</dbReference>
<sequence>MYPEQMDKCADMKYTWDQELNEISIQMPIPEHFDAKCVVVEVIGKNIVINNGQELVVDGELLHEVDASSVWWIADGSMINVGLSKKRNEWWNSLLVGSEEVDVEDLAENRHADIDMLDPEAREVVEKMIYNSKGDQK</sequence>
<dbReference type="Proteomes" id="UP000031056">
    <property type="component" value="Unassembled WGS sequence"/>
</dbReference>
<dbReference type="PANTHER" id="PTHR12356">
    <property type="entry name" value="NUCLEAR MOVEMENT PROTEIN NUDC"/>
    <property type="match status" value="1"/>
</dbReference>
<dbReference type="InterPro" id="IPR008978">
    <property type="entry name" value="HSP20-like_chaperone"/>
</dbReference>
<evidence type="ECO:0000313" key="4">
    <source>
        <dbReference type="EMBL" id="KHN70467.1"/>
    </source>
</evidence>
<evidence type="ECO:0000256" key="2">
    <source>
        <dbReference type="ARBA" id="ARBA00022490"/>
    </source>
</evidence>
<evidence type="ECO:0000256" key="1">
    <source>
        <dbReference type="ARBA" id="ARBA00004496"/>
    </source>
</evidence>
<feature type="domain" description="CS" evidence="3">
    <location>
        <begin position="9"/>
        <end position="95"/>
    </location>
</feature>
<dbReference type="VEuPathDB" id="MicrosporidiaDB:M896_011210"/>
<dbReference type="InterPro" id="IPR007052">
    <property type="entry name" value="CS_dom"/>
</dbReference>
<dbReference type="SUPFAM" id="SSF49764">
    <property type="entry name" value="HSP20-like chaperones"/>
    <property type="match status" value="1"/>
</dbReference>
<organism evidence="4 5">
    <name type="scientific">Ordospora colligata OC4</name>
    <dbReference type="NCBI Taxonomy" id="1354746"/>
    <lineage>
        <taxon>Eukaryota</taxon>
        <taxon>Fungi</taxon>
        <taxon>Fungi incertae sedis</taxon>
        <taxon>Microsporidia</taxon>
        <taxon>Ordosporidae</taxon>
        <taxon>Ordospora</taxon>
    </lineage>
</organism>
<dbReference type="AlphaFoldDB" id="A0A0B2UN22"/>
<dbReference type="STRING" id="1354746.A0A0B2UN22"/>
<dbReference type="InParanoid" id="A0A0B2UN22"/>
<evidence type="ECO:0000259" key="3">
    <source>
        <dbReference type="PROSITE" id="PS51203"/>
    </source>
</evidence>
<gene>
    <name evidence="4" type="ORF">M896_011210</name>
</gene>
<dbReference type="CDD" id="cd06467">
    <property type="entry name" value="p23_NUDC_like"/>
    <property type="match status" value="1"/>
</dbReference>
<evidence type="ECO:0000313" key="5">
    <source>
        <dbReference type="Proteomes" id="UP000031056"/>
    </source>
</evidence>